<evidence type="ECO:0000256" key="3">
    <source>
        <dbReference type="ARBA" id="ARBA00022679"/>
    </source>
</evidence>
<dbReference type="GO" id="GO:0016020">
    <property type="term" value="C:membrane"/>
    <property type="evidence" value="ECO:0007669"/>
    <property type="project" value="UniProtKB-SubCell"/>
</dbReference>
<evidence type="ECO:0000256" key="5">
    <source>
        <dbReference type="ARBA" id="ARBA00022723"/>
    </source>
</evidence>
<dbReference type="AlphaFoldDB" id="A0A2I0ACK7"/>
<feature type="region of interest" description="Disordered" evidence="13">
    <location>
        <begin position="238"/>
        <end position="265"/>
    </location>
</feature>
<keyword evidence="7" id="KW-0833">Ubl conjugation pathway</keyword>
<keyword evidence="6 12" id="KW-0863">Zinc-finger</keyword>
<feature type="compositionally biased region" description="Basic and acidic residues" evidence="13">
    <location>
        <begin position="238"/>
        <end position="251"/>
    </location>
</feature>
<dbReference type="PANTHER" id="PTHR45768">
    <property type="entry name" value="E3 UBIQUITIN-PROTEIN LIGASE RNF13-LIKE"/>
    <property type="match status" value="1"/>
</dbReference>
<gene>
    <name evidence="16" type="primary">ATL4</name>
    <name evidence="16" type="ORF">AXF42_Ash010022</name>
</gene>
<evidence type="ECO:0000256" key="6">
    <source>
        <dbReference type="ARBA" id="ARBA00022771"/>
    </source>
</evidence>
<keyword evidence="16" id="KW-0012">Acyltransferase</keyword>
<evidence type="ECO:0000256" key="8">
    <source>
        <dbReference type="ARBA" id="ARBA00022833"/>
    </source>
</evidence>
<evidence type="ECO:0000256" key="10">
    <source>
        <dbReference type="ARBA" id="ARBA00023136"/>
    </source>
</evidence>
<dbReference type="EMBL" id="KZ451999">
    <property type="protein sequence ID" value="PKA53292.1"/>
    <property type="molecule type" value="Genomic_DNA"/>
</dbReference>
<evidence type="ECO:0000256" key="13">
    <source>
        <dbReference type="SAM" id="MobiDB-lite"/>
    </source>
</evidence>
<keyword evidence="3 16" id="KW-0808">Transferase</keyword>
<keyword evidence="17" id="KW-1185">Reference proteome</keyword>
<evidence type="ECO:0000256" key="4">
    <source>
        <dbReference type="ARBA" id="ARBA00022692"/>
    </source>
</evidence>
<dbReference type="SUPFAM" id="SSF57850">
    <property type="entry name" value="RING/U-box"/>
    <property type="match status" value="1"/>
</dbReference>
<evidence type="ECO:0000313" key="17">
    <source>
        <dbReference type="Proteomes" id="UP000236161"/>
    </source>
</evidence>
<evidence type="ECO:0000259" key="15">
    <source>
        <dbReference type="PROSITE" id="PS50089"/>
    </source>
</evidence>
<dbReference type="PANTHER" id="PTHR45768:SF16">
    <property type="entry name" value="E3 UBIQUITIN-PROTEIN LIGASE ATL4"/>
    <property type="match status" value="1"/>
</dbReference>
<dbReference type="InterPro" id="IPR001841">
    <property type="entry name" value="Znf_RING"/>
</dbReference>
<keyword evidence="4 14" id="KW-0812">Transmembrane</keyword>
<name>A0A2I0ACK7_9ASPA</name>
<keyword evidence="5" id="KW-0479">Metal-binding</keyword>
<dbReference type="SMART" id="SM00184">
    <property type="entry name" value="RING"/>
    <property type="match status" value="1"/>
</dbReference>
<feature type="domain" description="RING-type" evidence="15">
    <location>
        <begin position="129"/>
        <end position="171"/>
    </location>
</feature>
<protein>
    <submittedName>
        <fullName evidence="16">E3 ubiquitin-protein ligase ATL4</fullName>
        <ecNumber evidence="16">2.3.-.-</ecNumber>
    </submittedName>
</protein>
<dbReference type="STRING" id="1088818.A0A2I0ACK7"/>
<dbReference type="InterPro" id="IPR013083">
    <property type="entry name" value="Znf_RING/FYVE/PHD"/>
</dbReference>
<dbReference type="GO" id="GO:0016746">
    <property type="term" value="F:acyltransferase activity"/>
    <property type="evidence" value="ECO:0007669"/>
    <property type="project" value="UniProtKB-KW"/>
</dbReference>
<evidence type="ECO:0000256" key="2">
    <source>
        <dbReference type="ARBA" id="ARBA00004906"/>
    </source>
</evidence>
<keyword evidence="10 14" id="KW-0472">Membrane</keyword>
<evidence type="ECO:0000256" key="14">
    <source>
        <dbReference type="SAM" id="Phobius"/>
    </source>
</evidence>
<reference evidence="16 17" key="1">
    <citation type="journal article" date="2017" name="Nature">
        <title>The Apostasia genome and the evolution of orchids.</title>
        <authorList>
            <person name="Zhang G.Q."/>
            <person name="Liu K.W."/>
            <person name="Li Z."/>
            <person name="Lohaus R."/>
            <person name="Hsiao Y.Y."/>
            <person name="Niu S.C."/>
            <person name="Wang J.Y."/>
            <person name="Lin Y.C."/>
            <person name="Xu Q."/>
            <person name="Chen L.J."/>
            <person name="Yoshida K."/>
            <person name="Fujiwara S."/>
            <person name="Wang Z.W."/>
            <person name="Zhang Y.Q."/>
            <person name="Mitsuda N."/>
            <person name="Wang M."/>
            <person name="Liu G.H."/>
            <person name="Pecoraro L."/>
            <person name="Huang H.X."/>
            <person name="Xiao X.J."/>
            <person name="Lin M."/>
            <person name="Wu X.Y."/>
            <person name="Wu W.L."/>
            <person name="Chen Y.Y."/>
            <person name="Chang S.B."/>
            <person name="Sakamoto S."/>
            <person name="Ohme-Takagi M."/>
            <person name="Yagi M."/>
            <person name="Zeng S.J."/>
            <person name="Shen C.Y."/>
            <person name="Yeh C.M."/>
            <person name="Luo Y.B."/>
            <person name="Tsai W.C."/>
            <person name="Van de Peer Y."/>
            <person name="Liu Z.J."/>
        </authorList>
    </citation>
    <scope>NUCLEOTIDE SEQUENCE [LARGE SCALE GENOMIC DNA]</scope>
    <source>
        <strain evidence="17">cv. Shenzhen</strain>
        <tissue evidence="16">Stem</tissue>
    </source>
</reference>
<sequence length="340" mass="35955">MLAVPSSPPPPPLPPPPPQFPNSSVISTTASGRDGHSGGLSLLIIVGIIAFVIFASASIHFLLRLLSRSPSASSSSSSPPSPIPLLSRLTASASTSSPASDRDQLISSLPLFTLASSVASLPKSPSLDCAVCLGALRPADELRLLPACRHAFHSQCVDTWLRSTPSCPLCRSSIRLPPLADDSAGAESFHLELGSVSSRRSAADGVPAVAAAHGRSYSLRSSFEYLVEEEVQAVLERLRREPEGAKEDKPENAAGDGEPAPPETEVAEAAAGGRGWLRDCVDRMISSASSSFNSLRFSGRIGSLLFDGSGRRSWDMEGNQFVEWEEQSGFAVFHRWLVGV</sequence>
<organism evidence="16 17">
    <name type="scientific">Apostasia shenzhenica</name>
    <dbReference type="NCBI Taxonomy" id="1088818"/>
    <lineage>
        <taxon>Eukaryota</taxon>
        <taxon>Viridiplantae</taxon>
        <taxon>Streptophyta</taxon>
        <taxon>Embryophyta</taxon>
        <taxon>Tracheophyta</taxon>
        <taxon>Spermatophyta</taxon>
        <taxon>Magnoliopsida</taxon>
        <taxon>Liliopsida</taxon>
        <taxon>Asparagales</taxon>
        <taxon>Orchidaceae</taxon>
        <taxon>Apostasioideae</taxon>
        <taxon>Apostasia</taxon>
    </lineage>
</organism>
<dbReference type="CDD" id="cd16461">
    <property type="entry name" value="RING-H2_EL5-like"/>
    <property type="match status" value="1"/>
</dbReference>
<evidence type="ECO:0000256" key="11">
    <source>
        <dbReference type="ARBA" id="ARBA00024209"/>
    </source>
</evidence>
<evidence type="ECO:0000256" key="9">
    <source>
        <dbReference type="ARBA" id="ARBA00022989"/>
    </source>
</evidence>
<evidence type="ECO:0000256" key="7">
    <source>
        <dbReference type="ARBA" id="ARBA00022786"/>
    </source>
</evidence>
<evidence type="ECO:0000256" key="12">
    <source>
        <dbReference type="PROSITE-ProRule" id="PRU00175"/>
    </source>
</evidence>
<feature type="compositionally biased region" description="Pro residues" evidence="13">
    <location>
        <begin position="1"/>
        <end position="20"/>
    </location>
</feature>
<dbReference type="Proteomes" id="UP000236161">
    <property type="component" value="Unassembled WGS sequence"/>
</dbReference>
<dbReference type="PROSITE" id="PS50089">
    <property type="entry name" value="ZF_RING_2"/>
    <property type="match status" value="1"/>
</dbReference>
<dbReference type="GO" id="GO:0016567">
    <property type="term" value="P:protein ubiquitination"/>
    <property type="evidence" value="ECO:0007669"/>
    <property type="project" value="TreeGrafter"/>
</dbReference>
<keyword evidence="9 14" id="KW-1133">Transmembrane helix</keyword>
<feature type="region of interest" description="Disordered" evidence="13">
    <location>
        <begin position="1"/>
        <end position="32"/>
    </location>
</feature>
<evidence type="ECO:0000313" key="16">
    <source>
        <dbReference type="EMBL" id="PKA53292.1"/>
    </source>
</evidence>
<dbReference type="Pfam" id="PF13639">
    <property type="entry name" value="zf-RING_2"/>
    <property type="match status" value="1"/>
</dbReference>
<proteinExistence type="inferred from homology"/>
<accession>A0A2I0ACK7</accession>
<comment type="subcellular location">
    <subcellularLocation>
        <location evidence="1">Membrane</location>
        <topology evidence="1">Single-pass membrane protein</topology>
    </subcellularLocation>
</comment>
<keyword evidence="8" id="KW-0862">Zinc</keyword>
<comment type="similarity">
    <text evidence="11">Belongs to the RING-type zinc finger family. ATL subfamily.</text>
</comment>
<dbReference type="OrthoDB" id="8062037at2759"/>
<dbReference type="EC" id="2.3.-.-" evidence="16"/>
<dbReference type="GO" id="GO:0008270">
    <property type="term" value="F:zinc ion binding"/>
    <property type="evidence" value="ECO:0007669"/>
    <property type="project" value="UniProtKB-KW"/>
</dbReference>
<feature type="transmembrane region" description="Helical" evidence="14">
    <location>
        <begin position="40"/>
        <end position="63"/>
    </location>
</feature>
<dbReference type="Gene3D" id="3.30.40.10">
    <property type="entry name" value="Zinc/RING finger domain, C3HC4 (zinc finger)"/>
    <property type="match status" value="1"/>
</dbReference>
<comment type="pathway">
    <text evidence="2">Protein modification; protein ubiquitination.</text>
</comment>
<evidence type="ECO:0000256" key="1">
    <source>
        <dbReference type="ARBA" id="ARBA00004167"/>
    </source>
</evidence>